<dbReference type="EMBL" id="UINC01045027">
    <property type="protein sequence ID" value="SVB51268.1"/>
    <property type="molecule type" value="Genomic_DNA"/>
</dbReference>
<accession>A0A382EKM7</accession>
<proteinExistence type="predicted"/>
<dbReference type="Pfam" id="PF12705">
    <property type="entry name" value="PDDEXK_1"/>
    <property type="match status" value="1"/>
</dbReference>
<feature type="non-terminal residue" evidence="3">
    <location>
        <position position="403"/>
    </location>
</feature>
<dbReference type="SUPFAM" id="SSF52980">
    <property type="entry name" value="Restriction endonuclease-like"/>
    <property type="match status" value="1"/>
</dbReference>
<organism evidence="3">
    <name type="scientific">marine metagenome</name>
    <dbReference type="NCBI Taxonomy" id="408172"/>
    <lineage>
        <taxon>unclassified sequences</taxon>
        <taxon>metagenomes</taxon>
        <taxon>ecological metagenomes</taxon>
    </lineage>
</organism>
<dbReference type="Gene3D" id="3.90.320.10">
    <property type="match status" value="1"/>
</dbReference>
<dbReference type="AlphaFoldDB" id="A0A382EKM7"/>
<feature type="domain" description="PD-(D/E)XK endonuclease-like" evidence="2">
    <location>
        <begin position="109"/>
        <end position="262"/>
    </location>
</feature>
<name>A0A382EKM7_9ZZZZ</name>
<evidence type="ECO:0000256" key="1">
    <source>
        <dbReference type="SAM" id="MobiDB-lite"/>
    </source>
</evidence>
<evidence type="ECO:0000313" key="3">
    <source>
        <dbReference type="EMBL" id="SVB51268.1"/>
    </source>
</evidence>
<protein>
    <recommendedName>
        <fullName evidence="2">PD-(D/E)XK endonuclease-like domain-containing protein</fullName>
    </recommendedName>
</protein>
<gene>
    <name evidence="3" type="ORF">METZ01_LOCUS204122</name>
</gene>
<sequence length="403" mass="45471">MISLKTNSKGEYVPATGQRTRESTVYTPGQTEDFTISRSKLTDFRKCKQCFYLDRVRGLVYPSTPGWTLNARTDQLLKKEFDECREKQIPHRLMEEHDLTHIVPFKHQDMDRWRNSMHQGLRARFQSTNIILHGGVDDVWWDTKTEQVIVVDYKSQANKNQVNPDTYLYSTYRQWYAEQMDFYAYLLQEMGFDVSGTAYFYVCNEKGDAPGFHGKLTFEETLVPYKWNSDWIEPSVKEMIKTLNATEVPSGNMSCENCAYARQRHHTRPYVKSTEESPVSIEHEGDLDHSAATSPDGLELPDRVNGNLHLGSLTSTEGLELPEYVGGYLWLDGVTTAKGLKLPDHVGGGLSMNGLISAEGVTLPEHVGGDLWLNGLATAEGLKLPEHVGRGLSLNGLVVVEGL</sequence>
<dbReference type="InterPro" id="IPR038726">
    <property type="entry name" value="PDDEXK_AddAB-type"/>
</dbReference>
<dbReference type="InterPro" id="IPR011604">
    <property type="entry name" value="PDDEXK-like_dom_sf"/>
</dbReference>
<feature type="region of interest" description="Disordered" evidence="1">
    <location>
        <begin position="1"/>
        <end position="23"/>
    </location>
</feature>
<evidence type="ECO:0000259" key="2">
    <source>
        <dbReference type="Pfam" id="PF12705"/>
    </source>
</evidence>
<reference evidence="3" key="1">
    <citation type="submission" date="2018-05" db="EMBL/GenBank/DDBJ databases">
        <authorList>
            <person name="Lanie J.A."/>
            <person name="Ng W.-L."/>
            <person name="Kazmierczak K.M."/>
            <person name="Andrzejewski T.M."/>
            <person name="Davidsen T.M."/>
            <person name="Wayne K.J."/>
            <person name="Tettelin H."/>
            <person name="Glass J.I."/>
            <person name="Rusch D."/>
            <person name="Podicherti R."/>
            <person name="Tsui H.-C.T."/>
            <person name="Winkler M.E."/>
        </authorList>
    </citation>
    <scope>NUCLEOTIDE SEQUENCE</scope>
</reference>
<dbReference type="InterPro" id="IPR011335">
    <property type="entry name" value="Restrct_endonuc-II-like"/>
</dbReference>
<feature type="region of interest" description="Disordered" evidence="1">
    <location>
        <begin position="269"/>
        <end position="299"/>
    </location>
</feature>